<feature type="region of interest" description="Disordered" evidence="1">
    <location>
        <begin position="104"/>
        <end position="153"/>
    </location>
</feature>
<dbReference type="Proteomes" id="UP000078559">
    <property type="component" value="Chromosome 6"/>
</dbReference>
<organism evidence="2 3">
    <name type="scientific">Cytospora mali</name>
    <name type="common">Apple Valsa canker fungus</name>
    <name type="synonym">Valsa mali</name>
    <dbReference type="NCBI Taxonomy" id="578113"/>
    <lineage>
        <taxon>Eukaryota</taxon>
        <taxon>Fungi</taxon>
        <taxon>Dikarya</taxon>
        <taxon>Ascomycota</taxon>
        <taxon>Pezizomycotina</taxon>
        <taxon>Sordariomycetes</taxon>
        <taxon>Sordariomycetidae</taxon>
        <taxon>Diaporthales</taxon>
        <taxon>Cytosporaceae</taxon>
        <taxon>Cytospora</taxon>
    </lineage>
</organism>
<keyword evidence="3" id="KW-1185">Reference proteome</keyword>
<dbReference type="OrthoDB" id="425602at2759"/>
<name>A0A194W2I9_CYTMA</name>
<sequence>MAAVTRQPFAPLDGSRLQSLTSTRNKQASVPFSSPGKRKVAEVLDVGDFENVDPAFLFSKRSKASLSDGYSKDFFKPPSFIITKSISTPAIPISKDGLSIPVFSSPLKGTPSRPRSILNPRSPAKKLNSSVSRGSSTPKSAPAGRSPTRGNKRIGILNRRRTGAFTRVDPPSFNLRGAPFSLDAAIKGTVPSYAARSSSSLKATSSPSSSISLADDLYDSATSLKSSWFFDIHEDTPEQEMTNLLQHSTCLLDISSDEECEQKLRREKAEGRGKENIPPADDVSQTSVRRGTAMSEGGMEYEKPRVALSEMNIEEFYAEGCDPTSVIIVPADEEDVTVVNGEQSEEPQQKQAALPHSESAPEPKADATSSVEEEPSEPEQPAEPETLPTLEPVEGTGESFELWESASAKEEGDGARSPSPMPVSPSSEAGEGLGEEL</sequence>
<reference evidence="2" key="1">
    <citation type="submission" date="2014-12" db="EMBL/GenBank/DDBJ databases">
        <title>Genome Sequence of Valsa Canker Pathogens Uncovers a Specific Adaption of Colonization on Woody Bark.</title>
        <authorList>
            <person name="Yin Z."/>
            <person name="Liu H."/>
            <person name="Gao X."/>
            <person name="Li Z."/>
            <person name="Song N."/>
            <person name="Ke X."/>
            <person name="Dai Q."/>
            <person name="Wu Y."/>
            <person name="Sun Y."/>
            <person name="Xu J.-R."/>
            <person name="Kang Z.K."/>
            <person name="Wang L."/>
            <person name="Huang L."/>
        </authorList>
    </citation>
    <scope>NUCLEOTIDE SEQUENCE [LARGE SCALE GENOMIC DNA]</scope>
    <source>
        <strain evidence="2">03-8</strain>
    </source>
</reference>
<feature type="region of interest" description="Disordered" evidence="1">
    <location>
        <begin position="265"/>
        <end position="298"/>
    </location>
</feature>
<feature type="compositionally biased region" description="Basic and acidic residues" evidence="1">
    <location>
        <begin position="265"/>
        <end position="275"/>
    </location>
</feature>
<evidence type="ECO:0000313" key="2">
    <source>
        <dbReference type="EMBL" id="KUI70492.1"/>
    </source>
</evidence>
<proteinExistence type="predicted"/>
<dbReference type="EMBL" id="CM003103">
    <property type="protein sequence ID" value="KUI70492.1"/>
    <property type="molecule type" value="Genomic_DNA"/>
</dbReference>
<feature type="region of interest" description="Disordered" evidence="1">
    <location>
        <begin position="338"/>
        <end position="437"/>
    </location>
</feature>
<protein>
    <recommendedName>
        <fullName evidence="4">Thymidylate kinase</fullName>
    </recommendedName>
</protein>
<dbReference type="AlphaFoldDB" id="A0A194W2I9"/>
<feature type="compositionally biased region" description="Low complexity" evidence="1">
    <location>
        <begin position="383"/>
        <end position="392"/>
    </location>
</feature>
<feature type="compositionally biased region" description="Polar residues" evidence="1">
    <location>
        <begin position="16"/>
        <end position="32"/>
    </location>
</feature>
<feature type="compositionally biased region" description="Acidic residues" evidence="1">
    <location>
        <begin position="371"/>
        <end position="382"/>
    </location>
</feature>
<evidence type="ECO:0008006" key="4">
    <source>
        <dbReference type="Google" id="ProtNLM"/>
    </source>
</evidence>
<accession>A0A194W2I9</accession>
<feature type="compositionally biased region" description="Polar residues" evidence="1">
    <location>
        <begin position="127"/>
        <end position="139"/>
    </location>
</feature>
<feature type="region of interest" description="Disordered" evidence="1">
    <location>
        <begin position="1"/>
        <end position="34"/>
    </location>
</feature>
<evidence type="ECO:0000256" key="1">
    <source>
        <dbReference type="SAM" id="MobiDB-lite"/>
    </source>
</evidence>
<gene>
    <name evidence="2" type="ORF">VM1G_06399</name>
</gene>
<evidence type="ECO:0000313" key="3">
    <source>
        <dbReference type="Proteomes" id="UP000078559"/>
    </source>
</evidence>